<dbReference type="InterPro" id="IPR019131">
    <property type="entry name" value="Cortactin-binding_p2_N"/>
</dbReference>
<dbReference type="EMBL" id="KB097495">
    <property type="protein sequence ID" value="ESN96633.1"/>
    <property type="molecule type" value="Genomic_DNA"/>
</dbReference>
<feature type="region of interest" description="Disordered" evidence="3">
    <location>
        <begin position="436"/>
        <end position="502"/>
    </location>
</feature>
<feature type="coiled-coil region" evidence="2">
    <location>
        <begin position="168"/>
        <end position="195"/>
    </location>
</feature>
<evidence type="ECO:0000256" key="1">
    <source>
        <dbReference type="ARBA" id="ARBA00023054"/>
    </source>
</evidence>
<dbReference type="InterPro" id="IPR050719">
    <property type="entry name" value="Cortactin-Actin_Reg"/>
</dbReference>
<evidence type="ECO:0000256" key="3">
    <source>
        <dbReference type="SAM" id="MobiDB-lite"/>
    </source>
</evidence>
<dbReference type="Pfam" id="PF09727">
    <property type="entry name" value="CortBP2"/>
    <property type="match status" value="1"/>
</dbReference>
<name>T1EUE2_HELRO</name>
<feature type="region of interest" description="Disordered" evidence="3">
    <location>
        <begin position="333"/>
        <end position="413"/>
    </location>
</feature>
<dbReference type="PANTHER" id="PTHR23166:SF5">
    <property type="entry name" value="CTTNBP2 N-TERMINAL-LIKE PROTEIN"/>
    <property type="match status" value="1"/>
</dbReference>
<keyword evidence="7" id="KW-1185">Reference proteome</keyword>
<reference evidence="5 7" key="2">
    <citation type="journal article" date="2013" name="Nature">
        <title>Insights into bilaterian evolution from three spiralian genomes.</title>
        <authorList>
            <person name="Simakov O."/>
            <person name="Marletaz F."/>
            <person name="Cho S.J."/>
            <person name="Edsinger-Gonzales E."/>
            <person name="Havlak P."/>
            <person name="Hellsten U."/>
            <person name="Kuo D.H."/>
            <person name="Larsson T."/>
            <person name="Lv J."/>
            <person name="Arendt D."/>
            <person name="Savage R."/>
            <person name="Osoegawa K."/>
            <person name="de Jong P."/>
            <person name="Grimwood J."/>
            <person name="Chapman J.A."/>
            <person name="Shapiro H."/>
            <person name="Aerts A."/>
            <person name="Otillar R.P."/>
            <person name="Terry A.Y."/>
            <person name="Boore J.L."/>
            <person name="Grigoriev I.V."/>
            <person name="Lindberg D.R."/>
            <person name="Seaver E.C."/>
            <person name="Weisblat D.A."/>
            <person name="Putnam N.H."/>
            <person name="Rokhsar D.S."/>
        </authorList>
    </citation>
    <scope>NUCLEOTIDE SEQUENCE</scope>
</reference>
<protein>
    <recommendedName>
        <fullName evidence="4">Cortactin-binding protein-2 N-terminal domain-containing protein</fullName>
    </recommendedName>
</protein>
<evidence type="ECO:0000259" key="4">
    <source>
        <dbReference type="Pfam" id="PF09727"/>
    </source>
</evidence>
<dbReference type="EnsemblMetazoa" id="HelroT163720">
    <property type="protein sequence ID" value="HelroP163720"/>
    <property type="gene ID" value="HelroG163720"/>
</dbReference>
<reference evidence="7" key="1">
    <citation type="submission" date="2012-12" db="EMBL/GenBank/DDBJ databases">
        <authorList>
            <person name="Hellsten U."/>
            <person name="Grimwood J."/>
            <person name="Chapman J.A."/>
            <person name="Shapiro H."/>
            <person name="Aerts A."/>
            <person name="Otillar R.P."/>
            <person name="Terry A.Y."/>
            <person name="Boore J.L."/>
            <person name="Simakov O."/>
            <person name="Marletaz F."/>
            <person name="Cho S.-J."/>
            <person name="Edsinger-Gonzales E."/>
            <person name="Havlak P."/>
            <person name="Kuo D.-H."/>
            <person name="Larsson T."/>
            <person name="Lv J."/>
            <person name="Arendt D."/>
            <person name="Savage R."/>
            <person name="Osoegawa K."/>
            <person name="de Jong P."/>
            <person name="Lindberg D.R."/>
            <person name="Seaver E.C."/>
            <person name="Weisblat D.A."/>
            <person name="Putnam N.H."/>
            <person name="Grigoriev I.V."/>
            <person name="Rokhsar D.S."/>
        </authorList>
    </citation>
    <scope>NUCLEOTIDE SEQUENCE</scope>
</reference>
<dbReference type="PANTHER" id="PTHR23166">
    <property type="entry name" value="FILAMIN/GPBP-INTERACTING PROTEIN"/>
    <property type="match status" value="1"/>
</dbReference>
<dbReference type="GeneID" id="20200192"/>
<evidence type="ECO:0000313" key="6">
    <source>
        <dbReference type="EnsemblMetazoa" id="HelroP163720"/>
    </source>
</evidence>
<gene>
    <name evidence="6" type="primary">20200192</name>
    <name evidence="5" type="ORF">HELRODRAFT_163720</name>
</gene>
<dbReference type="CTD" id="20200192"/>
<dbReference type="RefSeq" id="XP_009025764.1">
    <property type="nucleotide sequence ID" value="XM_009027516.1"/>
</dbReference>
<feature type="compositionally biased region" description="Low complexity" evidence="3">
    <location>
        <begin position="403"/>
        <end position="413"/>
    </location>
</feature>
<dbReference type="STRING" id="6412.T1EUE2"/>
<evidence type="ECO:0000256" key="2">
    <source>
        <dbReference type="SAM" id="Coils"/>
    </source>
</evidence>
<feature type="compositionally biased region" description="Low complexity" evidence="3">
    <location>
        <begin position="370"/>
        <end position="388"/>
    </location>
</feature>
<dbReference type="OrthoDB" id="6021133at2759"/>
<feature type="compositionally biased region" description="Polar residues" evidence="3">
    <location>
        <begin position="436"/>
        <end position="453"/>
    </location>
</feature>
<dbReference type="InParanoid" id="T1EUE2"/>
<feature type="compositionally biased region" description="Polar residues" evidence="3">
    <location>
        <begin position="354"/>
        <end position="369"/>
    </location>
</feature>
<sequence length="502" mass="57046">MAFANDFVYYEDHATEKLPACTIKRQSKLDLNKSDMLQLLSYLEGELQARDIVVAALHAEKVKTLLRKAQKDKKHPKDPILALQRDSDLLQDCSYDESDVKSMYNDQLVKLENLITTQQNCQKKMKDVVSMVQNKYLEVATKLEHDKQLYSRSIANDGNIICALEKERDRLKLELEQETSQAKVLEGELERLKKSQNDPPKSSVDYELIAVQLIKEQTRLMHKLAKLQKLDLSLQEELNVENEKVQQLEKQLKAEEEKLMHEEATQEKQLSEFDFKKQQLMAKLSKAENQHKQLLAELEQLQQPQVQSTATTTAAVSGKDDKSVKQNFKVIPINVHSSSSSTTKTQQQPPQQPEVLQTASHPSQSTKFSLLQQLQQQQQQHQLQQQHRQQIRPPSTTTIQPRIRSPNSNVPIPINNLNNSTISSMNSNTIINTTAPQTTKSVSPQRPQTTSSFRKIVPPGSLRGPPPIPSNKPHIPNLLPQQKFQQNSSAASSISSFKPQLK</sequence>
<keyword evidence="1 2" id="KW-0175">Coiled coil</keyword>
<dbReference type="HOGENOM" id="CLU_543243_0_0_1"/>
<organism evidence="6 7">
    <name type="scientific">Helobdella robusta</name>
    <name type="common">Californian leech</name>
    <dbReference type="NCBI Taxonomy" id="6412"/>
    <lineage>
        <taxon>Eukaryota</taxon>
        <taxon>Metazoa</taxon>
        <taxon>Spiralia</taxon>
        <taxon>Lophotrochozoa</taxon>
        <taxon>Annelida</taxon>
        <taxon>Clitellata</taxon>
        <taxon>Hirudinea</taxon>
        <taxon>Rhynchobdellida</taxon>
        <taxon>Glossiphoniidae</taxon>
        <taxon>Helobdella</taxon>
    </lineage>
</organism>
<dbReference type="KEGG" id="hro:HELRODRAFT_163720"/>
<accession>T1EUE2</accession>
<dbReference type="AlphaFoldDB" id="T1EUE2"/>
<feature type="coiled-coil region" evidence="2">
    <location>
        <begin position="231"/>
        <end position="304"/>
    </location>
</feature>
<dbReference type="OMA" id="NTHHPPV"/>
<evidence type="ECO:0000313" key="7">
    <source>
        <dbReference type="Proteomes" id="UP000015101"/>
    </source>
</evidence>
<dbReference type="Proteomes" id="UP000015101">
    <property type="component" value="Unassembled WGS sequence"/>
</dbReference>
<reference evidence="6" key="3">
    <citation type="submission" date="2015-06" db="UniProtKB">
        <authorList>
            <consortium name="EnsemblMetazoa"/>
        </authorList>
    </citation>
    <scope>IDENTIFICATION</scope>
</reference>
<dbReference type="EMBL" id="AMQM01001440">
    <property type="status" value="NOT_ANNOTATED_CDS"/>
    <property type="molecule type" value="Genomic_DNA"/>
</dbReference>
<dbReference type="eggNOG" id="KOG1103">
    <property type="taxonomic scope" value="Eukaryota"/>
</dbReference>
<feature type="domain" description="Cortactin-binding protein-2 N-terminal" evidence="4">
    <location>
        <begin position="30"/>
        <end position="219"/>
    </location>
</feature>
<proteinExistence type="predicted"/>
<feature type="compositionally biased region" description="Low complexity" evidence="3">
    <location>
        <begin position="337"/>
        <end position="349"/>
    </location>
</feature>
<evidence type="ECO:0000313" key="5">
    <source>
        <dbReference type="EMBL" id="ESN96633.1"/>
    </source>
</evidence>